<dbReference type="Proteomes" id="UP000249720">
    <property type="component" value="Unassembled WGS sequence"/>
</dbReference>
<keyword evidence="8 11" id="KW-0460">Magnesium</keyword>
<comment type="pathway">
    <text evidence="3 11">Cofactor biosynthesis; molybdopterin biosynthesis.</text>
</comment>
<dbReference type="InterPro" id="IPR001453">
    <property type="entry name" value="MoaB/Mog_dom"/>
</dbReference>
<dbReference type="OrthoDB" id="9804758at2"/>
<evidence type="ECO:0000313" key="14">
    <source>
        <dbReference type="Proteomes" id="UP000249720"/>
    </source>
</evidence>
<dbReference type="Gene3D" id="3.40.980.10">
    <property type="entry name" value="MoaB/Mog-like domain"/>
    <property type="match status" value="1"/>
</dbReference>
<evidence type="ECO:0000256" key="11">
    <source>
        <dbReference type="RuleBase" id="RU365090"/>
    </source>
</evidence>
<dbReference type="InterPro" id="IPR038987">
    <property type="entry name" value="MoeA-like"/>
</dbReference>
<comment type="caution">
    <text evidence="13">The sequence shown here is derived from an EMBL/GenBank/DDBJ whole genome shotgun (WGS) entry which is preliminary data.</text>
</comment>
<evidence type="ECO:0000256" key="5">
    <source>
        <dbReference type="ARBA" id="ARBA00022505"/>
    </source>
</evidence>
<dbReference type="InterPro" id="IPR036688">
    <property type="entry name" value="MoeA_C_domain_IV_sf"/>
</dbReference>
<evidence type="ECO:0000256" key="4">
    <source>
        <dbReference type="ARBA" id="ARBA00010763"/>
    </source>
</evidence>
<dbReference type="NCBIfam" id="TIGR00177">
    <property type="entry name" value="molyb_syn"/>
    <property type="match status" value="1"/>
</dbReference>
<evidence type="ECO:0000256" key="7">
    <source>
        <dbReference type="ARBA" id="ARBA00022723"/>
    </source>
</evidence>
<evidence type="ECO:0000256" key="3">
    <source>
        <dbReference type="ARBA" id="ARBA00005046"/>
    </source>
</evidence>
<evidence type="ECO:0000259" key="12">
    <source>
        <dbReference type="SMART" id="SM00852"/>
    </source>
</evidence>
<dbReference type="UniPathway" id="UPA00344"/>
<feature type="domain" description="MoaB/Mog" evidence="12">
    <location>
        <begin position="174"/>
        <end position="312"/>
    </location>
</feature>
<dbReference type="InterPro" id="IPR036135">
    <property type="entry name" value="MoeA_linker/N_sf"/>
</dbReference>
<protein>
    <recommendedName>
        <fullName evidence="11">Molybdopterin molybdenumtransferase</fullName>
        <ecNumber evidence="11">2.10.1.1</ecNumber>
    </recommendedName>
</protein>
<keyword evidence="14" id="KW-1185">Reference proteome</keyword>
<keyword evidence="6 11" id="KW-0808">Transferase</keyword>
<evidence type="ECO:0000313" key="13">
    <source>
        <dbReference type="EMBL" id="PZX60075.1"/>
    </source>
</evidence>
<gene>
    <name evidence="13" type="ORF">LX80_02642</name>
</gene>
<keyword evidence="7 11" id="KW-0479">Metal-binding</keyword>
<dbReference type="Pfam" id="PF00994">
    <property type="entry name" value="MoCF_biosynth"/>
    <property type="match status" value="1"/>
</dbReference>
<evidence type="ECO:0000256" key="6">
    <source>
        <dbReference type="ARBA" id="ARBA00022679"/>
    </source>
</evidence>
<dbReference type="GO" id="GO:0005829">
    <property type="term" value="C:cytosol"/>
    <property type="evidence" value="ECO:0007669"/>
    <property type="project" value="TreeGrafter"/>
</dbReference>
<dbReference type="InterPro" id="IPR005111">
    <property type="entry name" value="MoeA_C_domain_IV"/>
</dbReference>
<dbReference type="Gene3D" id="2.170.190.11">
    <property type="entry name" value="Molybdopterin biosynthesis moea protein, domain 3"/>
    <property type="match status" value="1"/>
</dbReference>
<dbReference type="SUPFAM" id="SSF63882">
    <property type="entry name" value="MoeA N-terminal region -like"/>
    <property type="match status" value="1"/>
</dbReference>
<dbReference type="EC" id="2.10.1.1" evidence="11"/>
<dbReference type="GO" id="GO:0046872">
    <property type="term" value="F:metal ion binding"/>
    <property type="evidence" value="ECO:0007669"/>
    <property type="project" value="UniProtKB-UniRule"/>
</dbReference>
<dbReference type="SUPFAM" id="SSF53218">
    <property type="entry name" value="Molybdenum cofactor biosynthesis proteins"/>
    <property type="match status" value="1"/>
</dbReference>
<name>A0A2W7SB49_9BACT</name>
<comment type="catalytic activity">
    <reaction evidence="10">
        <text>adenylyl-molybdopterin + molybdate = Mo-molybdopterin + AMP + H(+)</text>
        <dbReference type="Rhea" id="RHEA:35047"/>
        <dbReference type="ChEBI" id="CHEBI:15378"/>
        <dbReference type="ChEBI" id="CHEBI:36264"/>
        <dbReference type="ChEBI" id="CHEBI:62727"/>
        <dbReference type="ChEBI" id="CHEBI:71302"/>
        <dbReference type="ChEBI" id="CHEBI:456215"/>
        <dbReference type="EC" id="2.10.1.1"/>
    </reaction>
</comment>
<dbReference type="GO" id="GO:0061599">
    <property type="term" value="F:molybdopterin molybdotransferase activity"/>
    <property type="evidence" value="ECO:0007669"/>
    <property type="project" value="UniProtKB-UniRule"/>
</dbReference>
<dbReference type="Gene3D" id="3.90.105.10">
    <property type="entry name" value="Molybdopterin biosynthesis moea protein, domain 2"/>
    <property type="match status" value="1"/>
</dbReference>
<dbReference type="SUPFAM" id="SSF63867">
    <property type="entry name" value="MoeA C-terminal domain-like"/>
    <property type="match status" value="1"/>
</dbReference>
<comment type="function">
    <text evidence="2 11">Catalyzes the insertion of molybdate into adenylated molybdopterin with the concomitant release of AMP.</text>
</comment>
<dbReference type="PANTHER" id="PTHR10192">
    <property type="entry name" value="MOLYBDOPTERIN BIOSYNTHESIS PROTEIN"/>
    <property type="match status" value="1"/>
</dbReference>
<dbReference type="GO" id="GO:0006777">
    <property type="term" value="P:Mo-molybdopterin cofactor biosynthetic process"/>
    <property type="evidence" value="ECO:0007669"/>
    <property type="project" value="UniProtKB-UniRule"/>
</dbReference>
<proteinExistence type="inferred from homology"/>
<dbReference type="InterPro" id="IPR005110">
    <property type="entry name" value="MoeA_linker/N"/>
</dbReference>
<comment type="cofactor">
    <cofactor evidence="1 11">
        <name>Mg(2+)</name>
        <dbReference type="ChEBI" id="CHEBI:18420"/>
    </cofactor>
</comment>
<keyword evidence="5 11" id="KW-0500">Molybdenum</keyword>
<dbReference type="FunFam" id="3.40.980.10:FF:000004">
    <property type="entry name" value="Molybdopterin molybdenumtransferase"/>
    <property type="match status" value="1"/>
</dbReference>
<evidence type="ECO:0000256" key="1">
    <source>
        <dbReference type="ARBA" id="ARBA00001946"/>
    </source>
</evidence>
<dbReference type="Gene3D" id="2.40.340.10">
    <property type="entry name" value="MoeA, C-terminal, domain IV"/>
    <property type="match status" value="1"/>
</dbReference>
<keyword evidence="9 11" id="KW-0501">Molybdenum cofactor biosynthesis</keyword>
<dbReference type="CDD" id="cd00887">
    <property type="entry name" value="MoeA"/>
    <property type="match status" value="1"/>
</dbReference>
<evidence type="ECO:0000256" key="9">
    <source>
        <dbReference type="ARBA" id="ARBA00023150"/>
    </source>
</evidence>
<dbReference type="InterPro" id="IPR036425">
    <property type="entry name" value="MoaB/Mog-like_dom_sf"/>
</dbReference>
<evidence type="ECO:0000256" key="10">
    <source>
        <dbReference type="ARBA" id="ARBA00047317"/>
    </source>
</evidence>
<dbReference type="Pfam" id="PF03453">
    <property type="entry name" value="MoeA_N"/>
    <property type="match status" value="1"/>
</dbReference>
<comment type="similarity">
    <text evidence="4 11">Belongs to the MoeA family.</text>
</comment>
<dbReference type="SMART" id="SM00852">
    <property type="entry name" value="MoCF_biosynth"/>
    <property type="match status" value="1"/>
</dbReference>
<dbReference type="EMBL" id="QKZV01000011">
    <property type="protein sequence ID" value="PZX60075.1"/>
    <property type="molecule type" value="Genomic_DNA"/>
</dbReference>
<reference evidence="13 14" key="1">
    <citation type="submission" date="2018-06" db="EMBL/GenBank/DDBJ databases">
        <title>Genomic Encyclopedia of Archaeal and Bacterial Type Strains, Phase II (KMG-II): from individual species to whole genera.</title>
        <authorList>
            <person name="Goeker M."/>
        </authorList>
    </citation>
    <scope>NUCLEOTIDE SEQUENCE [LARGE SCALE GENOMIC DNA]</scope>
    <source>
        <strain evidence="13 14">DSM 23241</strain>
    </source>
</reference>
<evidence type="ECO:0000256" key="2">
    <source>
        <dbReference type="ARBA" id="ARBA00002901"/>
    </source>
</evidence>
<dbReference type="AlphaFoldDB" id="A0A2W7SB49"/>
<organism evidence="13 14">
    <name type="scientific">Hydrotalea sandarakina</name>
    <dbReference type="NCBI Taxonomy" id="1004304"/>
    <lineage>
        <taxon>Bacteria</taxon>
        <taxon>Pseudomonadati</taxon>
        <taxon>Bacteroidota</taxon>
        <taxon>Chitinophagia</taxon>
        <taxon>Chitinophagales</taxon>
        <taxon>Chitinophagaceae</taxon>
        <taxon>Hydrotalea</taxon>
    </lineage>
</organism>
<accession>A0A2W7SB49</accession>
<dbReference type="Pfam" id="PF03454">
    <property type="entry name" value="MoeA_C"/>
    <property type="match status" value="1"/>
</dbReference>
<evidence type="ECO:0000256" key="8">
    <source>
        <dbReference type="ARBA" id="ARBA00022842"/>
    </source>
</evidence>
<sequence length="391" mass="42870">MVAVNTAKKIIAEQCVQLPVVQVDLLNALNYALAEDIFSPIQFPAFRQSSMDGYAIYWEEKANPLFIQAAMPAGTEQPLLLQKGKAIQVFTGGPIPDGANCVVQKEWVTVNNSTIEIQLNNNIQLGDHIRNIGSDLQKNTLLLQKHTVIQPSHIALMASAGITTVKVLQKPSVGILITGNELVQPGNTLSFGKVYDSNAFTIQAHLKKVGITQMQVRYVSDNLQETENSIKELLLHHDIVIITGGVSAGDYDYVPQACINAGVQQHFHKVKQRPGKPLFFGTQKNKLVFGLPGNPAAVISCLYQYVIPAIDQICGTHTIQSTTAKVSTAFQKNIPLTQFLKGYLEGNTVKILPAQASYQLSALTNANCWIELEESDTQIESGTEKRVYLFL</sequence>
<dbReference type="PANTHER" id="PTHR10192:SF5">
    <property type="entry name" value="GEPHYRIN"/>
    <property type="match status" value="1"/>
</dbReference>
<dbReference type="RefSeq" id="WP_146250529.1">
    <property type="nucleotide sequence ID" value="NZ_QKZV01000011.1"/>
</dbReference>